<sequence>MPLFSFSPEKGKGKGVLPLVPDFDGCSTGSFSLPSTKMASELVNSATSSKLADVDWMKNIEICELVARDHGVSKDIVRAIKKRLGNKNANVQLYAVMLLEMLMNNIGECIHKEVTESRILSDMVKIVKKKNDLPVRERIFLLLDAAQTSLGGASGKYPQYFSAYYDLVSTGVQFPQRHQTVRPVHPPMDVISNQSSSNPVLEVIDKNLSNGELASGRPDGALNPPEKHIISETGIIDKASNTLEVLKEVLDAVEAQHQELARDEFTLDLVEQCSFLKERVMHLAMTSKEENEVSQAILLNEKLQKILSRHNALLFNGPDQGSNHFDREEVGEDEEAEELFHRLRKGKARLRPGDEDETGINRRHHRSLSGLSIPGERLHRPLIRSPSFGISEELNGGPQFTIPPPPAKHVEREKFFQGKKADTSATASMKGLSLHSRNTSNSTSDSIQLSE</sequence>
<dbReference type="EMBL" id="CM042884">
    <property type="protein sequence ID" value="KAI4369307.1"/>
    <property type="molecule type" value="Genomic_DNA"/>
</dbReference>
<evidence type="ECO:0000313" key="2">
    <source>
        <dbReference type="Proteomes" id="UP001057402"/>
    </source>
</evidence>
<evidence type="ECO:0000313" key="1">
    <source>
        <dbReference type="EMBL" id="KAI4369307.1"/>
    </source>
</evidence>
<keyword evidence="2" id="KW-1185">Reference proteome</keyword>
<gene>
    <name evidence="1" type="ORF">MLD38_017763</name>
</gene>
<proteinExistence type="predicted"/>
<name>A0ACB9QZY0_9MYRT</name>
<comment type="caution">
    <text evidence="1">The sequence shown here is derived from an EMBL/GenBank/DDBJ whole genome shotgun (WGS) entry which is preliminary data.</text>
</comment>
<reference evidence="2" key="1">
    <citation type="journal article" date="2023" name="Front. Plant Sci.">
        <title>Chromosomal-level genome assembly of Melastoma candidum provides insights into trichome evolution.</title>
        <authorList>
            <person name="Zhong Y."/>
            <person name="Wu W."/>
            <person name="Sun C."/>
            <person name="Zou P."/>
            <person name="Liu Y."/>
            <person name="Dai S."/>
            <person name="Zhou R."/>
        </authorList>
    </citation>
    <scope>NUCLEOTIDE SEQUENCE [LARGE SCALE GENOMIC DNA]</scope>
</reference>
<accession>A0ACB9QZY0</accession>
<organism evidence="1 2">
    <name type="scientific">Melastoma candidum</name>
    <dbReference type="NCBI Taxonomy" id="119954"/>
    <lineage>
        <taxon>Eukaryota</taxon>
        <taxon>Viridiplantae</taxon>
        <taxon>Streptophyta</taxon>
        <taxon>Embryophyta</taxon>
        <taxon>Tracheophyta</taxon>
        <taxon>Spermatophyta</taxon>
        <taxon>Magnoliopsida</taxon>
        <taxon>eudicotyledons</taxon>
        <taxon>Gunneridae</taxon>
        <taxon>Pentapetalae</taxon>
        <taxon>rosids</taxon>
        <taxon>malvids</taxon>
        <taxon>Myrtales</taxon>
        <taxon>Melastomataceae</taxon>
        <taxon>Melastomatoideae</taxon>
        <taxon>Melastomateae</taxon>
        <taxon>Melastoma</taxon>
    </lineage>
</organism>
<dbReference type="Proteomes" id="UP001057402">
    <property type="component" value="Chromosome 5"/>
</dbReference>
<protein>
    <submittedName>
        <fullName evidence="1">Uncharacterized protein</fullName>
    </submittedName>
</protein>